<dbReference type="GO" id="GO:0016987">
    <property type="term" value="F:sigma factor activity"/>
    <property type="evidence" value="ECO:0007669"/>
    <property type="project" value="UniProtKB-UniRule"/>
</dbReference>
<feature type="DNA-binding region" description="H-T-H motif" evidence="6">
    <location>
        <begin position="295"/>
        <end position="314"/>
    </location>
</feature>
<dbReference type="CDD" id="cd06171">
    <property type="entry name" value="Sigma70_r4"/>
    <property type="match status" value="1"/>
</dbReference>
<dbReference type="InterPro" id="IPR050239">
    <property type="entry name" value="Sigma-70_RNA_pol_init_factors"/>
</dbReference>
<dbReference type="InterPro" id="IPR009042">
    <property type="entry name" value="RNA_pol_sigma70_r1_2"/>
</dbReference>
<dbReference type="Pfam" id="PF04545">
    <property type="entry name" value="Sigma70_r4"/>
    <property type="match status" value="1"/>
</dbReference>
<dbReference type="EMBL" id="FPJW01000002">
    <property type="protein sequence ID" value="SFX21742.1"/>
    <property type="molecule type" value="Genomic_DNA"/>
</dbReference>
<evidence type="ECO:0000256" key="4">
    <source>
        <dbReference type="ARBA" id="ARBA00023125"/>
    </source>
</evidence>
<dbReference type="Gene3D" id="1.10.601.10">
    <property type="entry name" value="RNA Polymerase Primary Sigma Factor"/>
    <property type="match status" value="1"/>
</dbReference>
<reference evidence="9 10" key="1">
    <citation type="submission" date="2016-11" db="EMBL/GenBank/DDBJ databases">
        <authorList>
            <person name="Jaros S."/>
            <person name="Januszkiewicz K."/>
            <person name="Wedrychowicz H."/>
        </authorList>
    </citation>
    <scope>NUCLEOTIDE SEQUENCE [LARGE SCALE GENOMIC DNA]</scope>
    <source>
        <strain evidence="9 10">DSM 21637</strain>
    </source>
</reference>
<evidence type="ECO:0000256" key="3">
    <source>
        <dbReference type="ARBA" id="ARBA00023082"/>
    </source>
</evidence>
<feature type="domain" description="RNA polymerase sigma-70" evidence="8">
    <location>
        <begin position="294"/>
        <end position="320"/>
    </location>
</feature>
<protein>
    <recommendedName>
        <fullName evidence="6">RNA polymerase sigma factor RpoS</fullName>
    </recommendedName>
    <alternativeName>
        <fullName evidence="6">Sigma S</fullName>
    </alternativeName>
    <alternativeName>
        <fullName evidence="6">Sigma-38</fullName>
    </alternativeName>
</protein>
<dbReference type="InterPro" id="IPR036388">
    <property type="entry name" value="WH-like_DNA-bd_sf"/>
</dbReference>
<dbReference type="PROSITE" id="PS00716">
    <property type="entry name" value="SIGMA70_2"/>
    <property type="match status" value="1"/>
</dbReference>
<dbReference type="OrthoDB" id="9809557at2"/>
<comment type="similarity">
    <text evidence="6">Belongs to the sigma-70 factor family. RpoS subfamily.</text>
</comment>
<evidence type="ECO:0000256" key="6">
    <source>
        <dbReference type="HAMAP-Rule" id="MF_00959"/>
    </source>
</evidence>
<dbReference type="GO" id="GO:0003677">
    <property type="term" value="F:DNA binding"/>
    <property type="evidence" value="ECO:0007669"/>
    <property type="project" value="UniProtKB-UniRule"/>
</dbReference>
<keyword evidence="5 6" id="KW-0804">Transcription</keyword>
<dbReference type="NCBIfam" id="TIGR02394">
    <property type="entry name" value="rpoS_proteo"/>
    <property type="match status" value="1"/>
</dbReference>
<feature type="region of interest" description="Sigma-70 factor domain-3" evidence="6">
    <location>
        <begin position="181"/>
        <end position="256"/>
    </location>
</feature>
<evidence type="ECO:0000259" key="8">
    <source>
        <dbReference type="PROSITE" id="PS00716"/>
    </source>
</evidence>
<dbReference type="PRINTS" id="PR00046">
    <property type="entry name" value="SIGMA70FCT"/>
</dbReference>
<dbReference type="PANTHER" id="PTHR30603">
    <property type="entry name" value="RNA POLYMERASE SIGMA FACTOR RPO"/>
    <property type="match status" value="1"/>
</dbReference>
<comment type="subcellular location">
    <subcellularLocation>
        <location evidence="6">Cytoplasm</location>
    </subcellularLocation>
</comment>
<dbReference type="Pfam" id="PF04542">
    <property type="entry name" value="Sigma70_r2"/>
    <property type="match status" value="1"/>
</dbReference>
<dbReference type="InterPro" id="IPR012761">
    <property type="entry name" value="RNA_pol_sigma_RpoS"/>
</dbReference>
<evidence type="ECO:0000256" key="1">
    <source>
        <dbReference type="ARBA" id="ARBA00022490"/>
    </source>
</evidence>
<dbReference type="InterPro" id="IPR007627">
    <property type="entry name" value="RNA_pol_sigma70_r2"/>
</dbReference>
<dbReference type="InterPro" id="IPR007630">
    <property type="entry name" value="RNA_pol_sigma70_r4"/>
</dbReference>
<name>A0A1K1V9C4_9GAMM</name>
<evidence type="ECO:0000313" key="9">
    <source>
        <dbReference type="EMBL" id="SFX21742.1"/>
    </source>
</evidence>
<dbReference type="GO" id="GO:0005737">
    <property type="term" value="C:cytoplasm"/>
    <property type="evidence" value="ECO:0007669"/>
    <property type="project" value="UniProtKB-SubCell"/>
</dbReference>
<evidence type="ECO:0000256" key="5">
    <source>
        <dbReference type="ARBA" id="ARBA00023163"/>
    </source>
</evidence>
<dbReference type="Pfam" id="PF00140">
    <property type="entry name" value="Sigma70_r1_2"/>
    <property type="match status" value="1"/>
</dbReference>
<feature type="short sequence motif" description="Interaction with polymerase core subunit RpoC" evidence="6">
    <location>
        <begin position="125"/>
        <end position="128"/>
    </location>
</feature>
<feature type="domain" description="RNA polymerase sigma-70" evidence="7">
    <location>
        <begin position="125"/>
        <end position="138"/>
    </location>
</feature>
<sequence length="337" mass="38605">MARNEQQQKHHPLPDEDLAELEVSAFDDEDNPELMEAAEDLNEDEAFELALENESLTPNTSLDATQLYLNEIGISPLLTPEEEVHFGRLARKGDAAGRKRMIESNLRLVVKIARRYNNRGLSLLDLIEEGNLGLIRAVEKFDPERGFRFSTYATWWIRQTIERALMNQTRTVRLPIHVVKELNTCLRAGRELSQQLDHEATPEEIAVHLDKPVESVKKLLGLNERNTSFDYPASQNADKPLLETLASEEASDPIHQVQDEDICTSVELWLDELSEKQREVVVRRFGLRGHEATTLEEVGQEIGLTRERVRQIQMEALKRLRKMLDREGIDLEAVISE</sequence>
<dbReference type="AlphaFoldDB" id="A0A1K1V9C4"/>
<dbReference type="SUPFAM" id="SSF88946">
    <property type="entry name" value="Sigma2 domain of RNA polymerase sigma factors"/>
    <property type="match status" value="1"/>
</dbReference>
<keyword evidence="2 6" id="KW-0805">Transcription regulation</keyword>
<feature type="region of interest" description="Sigma-70 factor domain-4" evidence="6">
    <location>
        <begin position="269"/>
        <end position="322"/>
    </location>
</feature>
<feature type="region of interest" description="Sigma-70 factor domain-1" evidence="6">
    <location>
        <begin position="63"/>
        <end position="96"/>
    </location>
</feature>
<dbReference type="InterPro" id="IPR013324">
    <property type="entry name" value="RNA_pol_sigma_r3/r4-like"/>
</dbReference>
<keyword evidence="4 6" id="KW-0238">DNA-binding</keyword>
<dbReference type="NCBIfam" id="NF004207">
    <property type="entry name" value="PRK05657.1"/>
    <property type="match status" value="1"/>
</dbReference>
<dbReference type="SUPFAM" id="SSF88659">
    <property type="entry name" value="Sigma3 and sigma4 domains of RNA polymerase sigma factors"/>
    <property type="match status" value="2"/>
</dbReference>
<dbReference type="PROSITE" id="PS00715">
    <property type="entry name" value="SIGMA70_1"/>
    <property type="match status" value="1"/>
</dbReference>
<dbReference type="InterPro" id="IPR014284">
    <property type="entry name" value="RNA_pol_sigma-70_dom"/>
</dbReference>
<proteinExistence type="inferred from homology"/>
<organism evidence="9 10">
    <name type="scientific">Marinospirillum alkaliphilum DSM 21637</name>
    <dbReference type="NCBI Taxonomy" id="1122209"/>
    <lineage>
        <taxon>Bacteria</taxon>
        <taxon>Pseudomonadati</taxon>
        <taxon>Pseudomonadota</taxon>
        <taxon>Gammaproteobacteria</taxon>
        <taxon>Oceanospirillales</taxon>
        <taxon>Oceanospirillaceae</taxon>
        <taxon>Marinospirillum</taxon>
    </lineage>
</organism>
<keyword evidence="10" id="KW-1185">Reference proteome</keyword>
<dbReference type="FunFam" id="1.10.601.10:FF:000001">
    <property type="entry name" value="RNA polymerase sigma factor SigA"/>
    <property type="match status" value="1"/>
</dbReference>
<dbReference type="PANTHER" id="PTHR30603:SF67">
    <property type="entry name" value="RNA POLYMERASE SIGMA FACTOR RPOS"/>
    <property type="match status" value="1"/>
</dbReference>
<gene>
    <name evidence="6" type="primary">rpoS</name>
    <name evidence="9" type="ORF">SAMN02745752_00848</name>
</gene>
<dbReference type="Proteomes" id="UP000182350">
    <property type="component" value="Unassembled WGS sequence"/>
</dbReference>
<evidence type="ECO:0000256" key="2">
    <source>
        <dbReference type="ARBA" id="ARBA00023015"/>
    </source>
</evidence>
<evidence type="ECO:0000313" key="10">
    <source>
        <dbReference type="Proteomes" id="UP000182350"/>
    </source>
</evidence>
<dbReference type="NCBIfam" id="TIGR02937">
    <property type="entry name" value="sigma70-ECF"/>
    <property type="match status" value="1"/>
</dbReference>
<dbReference type="InterPro" id="IPR007624">
    <property type="entry name" value="RNA_pol_sigma70_r3"/>
</dbReference>
<dbReference type="GO" id="GO:0006352">
    <property type="term" value="P:DNA-templated transcription initiation"/>
    <property type="evidence" value="ECO:0007669"/>
    <property type="project" value="UniProtKB-UniRule"/>
</dbReference>
<dbReference type="InterPro" id="IPR000943">
    <property type="entry name" value="RNA_pol_sigma70"/>
</dbReference>
<dbReference type="STRING" id="1122209.SAMN02745752_00848"/>
<feature type="region of interest" description="Sigma-70 factor domain-2" evidence="6">
    <location>
        <begin position="101"/>
        <end position="171"/>
    </location>
</feature>
<dbReference type="Gene3D" id="1.10.10.10">
    <property type="entry name" value="Winged helix-like DNA-binding domain superfamily/Winged helix DNA-binding domain"/>
    <property type="match status" value="2"/>
</dbReference>
<dbReference type="RefSeq" id="WP_072325091.1">
    <property type="nucleotide sequence ID" value="NZ_FPJW01000002.1"/>
</dbReference>
<dbReference type="Pfam" id="PF04539">
    <property type="entry name" value="Sigma70_r3"/>
    <property type="match status" value="1"/>
</dbReference>
<keyword evidence="1 6" id="KW-0963">Cytoplasm</keyword>
<dbReference type="HAMAP" id="MF_00959">
    <property type="entry name" value="Sigma70_RpoS"/>
    <property type="match status" value="1"/>
</dbReference>
<dbReference type="InterPro" id="IPR013325">
    <property type="entry name" value="RNA_pol_sigma_r2"/>
</dbReference>
<evidence type="ECO:0000259" key="7">
    <source>
        <dbReference type="PROSITE" id="PS00715"/>
    </source>
</evidence>
<keyword evidence="3 6" id="KW-0731">Sigma factor</keyword>
<accession>A0A1K1V9C4</accession>
<comment type="subunit">
    <text evidence="6">Interacts with the RNA polymerase core enzyme.</text>
</comment>
<comment type="function">
    <text evidence="6">Sigma factors are initiation factors that promote the attachment of RNA polymerase to specific initiation sites and are then released. This sigma factor is the master transcriptional regulator of the stationary phase and the general stress response.</text>
</comment>